<evidence type="ECO:0000313" key="1">
    <source>
        <dbReference type="EnsemblMetazoa" id="GPPI045256-PA"/>
    </source>
</evidence>
<accession>A0A1B0BZP1</accession>
<dbReference type="EnsemblMetazoa" id="GPPI045256-RA">
    <property type="protein sequence ID" value="GPPI045256-PA"/>
    <property type="gene ID" value="GPPI045256"/>
</dbReference>
<dbReference type="AlphaFoldDB" id="A0A1B0BZP1"/>
<dbReference type="EMBL" id="JXJN01023211">
    <property type="status" value="NOT_ANNOTATED_CDS"/>
    <property type="molecule type" value="Genomic_DNA"/>
</dbReference>
<reference evidence="1" key="2">
    <citation type="submission" date="2020-05" db="UniProtKB">
        <authorList>
            <consortium name="EnsemblMetazoa"/>
        </authorList>
    </citation>
    <scope>IDENTIFICATION</scope>
    <source>
        <strain evidence="1">IAEA</strain>
    </source>
</reference>
<dbReference type="Proteomes" id="UP000092460">
    <property type="component" value="Unassembled WGS sequence"/>
</dbReference>
<sequence length="105" mass="11912">RVRAKFRASVKYLLNNLVQRFSHNKHILVTLKCSNIPFGILLLSSPSTDKPTNYSFLVVKSMFVDMIADSPGCYYNPCTFGLIGKIVKVLVPIYEVRLWSILICS</sequence>
<proteinExistence type="predicted"/>
<organism evidence="1 2">
    <name type="scientific">Glossina palpalis gambiensis</name>
    <dbReference type="NCBI Taxonomy" id="67801"/>
    <lineage>
        <taxon>Eukaryota</taxon>
        <taxon>Metazoa</taxon>
        <taxon>Ecdysozoa</taxon>
        <taxon>Arthropoda</taxon>
        <taxon>Hexapoda</taxon>
        <taxon>Insecta</taxon>
        <taxon>Pterygota</taxon>
        <taxon>Neoptera</taxon>
        <taxon>Endopterygota</taxon>
        <taxon>Diptera</taxon>
        <taxon>Brachycera</taxon>
        <taxon>Muscomorpha</taxon>
        <taxon>Hippoboscoidea</taxon>
        <taxon>Glossinidae</taxon>
        <taxon>Glossina</taxon>
    </lineage>
</organism>
<name>A0A1B0BZP1_9MUSC</name>
<dbReference type="VEuPathDB" id="VectorBase:GPPI045256"/>
<evidence type="ECO:0000313" key="2">
    <source>
        <dbReference type="Proteomes" id="UP000092460"/>
    </source>
</evidence>
<dbReference type="EMBL" id="JXJN01023212">
    <property type="status" value="NOT_ANNOTATED_CDS"/>
    <property type="molecule type" value="Genomic_DNA"/>
</dbReference>
<keyword evidence="2" id="KW-1185">Reference proteome</keyword>
<reference evidence="2" key="1">
    <citation type="submission" date="2015-01" db="EMBL/GenBank/DDBJ databases">
        <authorList>
            <person name="Aksoy S."/>
            <person name="Warren W."/>
            <person name="Wilson R.K."/>
        </authorList>
    </citation>
    <scope>NUCLEOTIDE SEQUENCE [LARGE SCALE GENOMIC DNA]</scope>
    <source>
        <strain evidence="2">IAEA</strain>
    </source>
</reference>
<protein>
    <submittedName>
        <fullName evidence="1">Uncharacterized protein</fullName>
    </submittedName>
</protein>